<evidence type="ECO:0000313" key="3">
    <source>
        <dbReference type="Proteomes" id="UP000011668"/>
    </source>
</evidence>
<feature type="region of interest" description="Disordered" evidence="1">
    <location>
        <begin position="30"/>
        <end position="68"/>
    </location>
</feature>
<dbReference type="Proteomes" id="UP000011668">
    <property type="component" value="Unassembled WGS sequence"/>
</dbReference>
<gene>
    <name evidence="2" type="ORF">AG1IA_09899</name>
</gene>
<feature type="region of interest" description="Disordered" evidence="1">
    <location>
        <begin position="81"/>
        <end position="100"/>
    </location>
</feature>
<accession>L8WD09</accession>
<keyword evidence="3" id="KW-1185">Reference proteome</keyword>
<reference evidence="2 3" key="1">
    <citation type="journal article" date="2013" name="Nat. Commun.">
        <title>The evolution and pathogenic mechanisms of the rice sheath blight pathogen.</title>
        <authorList>
            <person name="Zheng A."/>
            <person name="Lin R."/>
            <person name="Xu L."/>
            <person name="Qin P."/>
            <person name="Tang C."/>
            <person name="Ai P."/>
            <person name="Zhang D."/>
            <person name="Liu Y."/>
            <person name="Sun Z."/>
            <person name="Feng H."/>
            <person name="Wang Y."/>
            <person name="Chen Y."/>
            <person name="Liang X."/>
            <person name="Fu R."/>
            <person name="Li Q."/>
            <person name="Zhang J."/>
            <person name="Yu X."/>
            <person name="Xie Z."/>
            <person name="Ding L."/>
            <person name="Guan P."/>
            <person name="Tang J."/>
            <person name="Liang Y."/>
            <person name="Wang S."/>
            <person name="Deng Q."/>
            <person name="Li S."/>
            <person name="Zhu J."/>
            <person name="Wang L."/>
            <person name="Liu H."/>
            <person name="Li P."/>
        </authorList>
    </citation>
    <scope>NUCLEOTIDE SEQUENCE [LARGE SCALE GENOMIC DNA]</scope>
    <source>
        <strain evidence="3">AG-1 IA</strain>
    </source>
</reference>
<feature type="compositionally biased region" description="Basic and acidic residues" evidence="1">
    <location>
        <begin position="86"/>
        <end position="99"/>
    </location>
</feature>
<comment type="caution">
    <text evidence="2">The sequence shown here is derived from an EMBL/GenBank/DDBJ whole genome shotgun (WGS) entry which is preliminary data.</text>
</comment>
<dbReference type="HOGENOM" id="CLU_937436_0_0_1"/>
<feature type="compositionally biased region" description="Polar residues" evidence="1">
    <location>
        <begin position="129"/>
        <end position="142"/>
    </location>
</feature>
<proteinExistence type="predicted"/>
<feature type="region of interest" description="Disordered" evidence="1">
    <location>
        <begin position="117"/>
        <end position="147"/>
    </location>
</feature>
<dbReference type="EMBL" id="AFRT01004405">
    <property type="protein sequence ID" value="ELU36071.1"/>
    <property type="molecule type" value="Genomic_DNA"/>
</dbReference>
<dbReference type="AlphaFoldDB" id="L8WD09"/>
<name>L8WD09_THACA</name>
<evidence type="ECO:0000256" key="1">
    <source>
        <dbReference type="SAM" id="MobiDB-lite"/>
    </source>
</evidence>
<organism evidence="2 3">
    <name type="scientific">Thanatephorus cucumeris (strain AG1-IA)</name>
    <name type="common">Rice sheath blight fungus</name>
    <name type="synonym">Rhizoctonia solani</name>
    <dbReference type="NCBI Taxonomy" id="983506"/>
    <lineage>
        <taxon>Eukaryota</taxon>
        <taxon>Fungi</taxon>
        <taxon>Dikarya</taxon>
        <taxon>Basidiomycota</taxon>
        <taxon>Agaricomycotina</taxon>
        <taxon>Agaricomycetes</taxon>
        <taxon>Cantharellales</taxon>
        <taxon>Ceratobasidiaceae</taxon>
        <taxon>Rhizoctonia</taxon>
        <taxon>Rhizoctonia solani AG-1</taxon>
    </lineage>
</organism>
<evidence type="ECO:0000313" key="2">
    <source>
        <dbReference type="EMBL" id="ELU36071.1"/>
    </source>
</evidence>
<sequence>MVFWRGLYPASLAIERGKKICGLFPRAARNHHQNTDHSGMSRTYEQCDDGANDAPNSAQHGEQVRPERRLVDVVVVRLDSIGSKSEQGKNKHEPEHDANDLEFSSWNVLSLTTTSGSAPSFLTRRRNAGKSQSTRRNQSVMSNEPIEPTKIVHASHFSGFSRVNTAMIGRPVMASTLPTTQHLSTIKCISTARLCRTDVDQEQPETKFLEVRNNFKCPGNAKCNINRLDPVSLRVRPELVRPRNDPDCRDRRIPFFVLYYRLRADMSAGSREYCHRRHRQNLNRVWPCGPRSPSSRA</sequence>
<protein>
    <submittedName>
        <fullName evidence="2">Uncharacterized protein</fullName>
    </submittedName>
</protein>